<gene>
    <name evidence="2" type="ORF">HLASA_1047</name>
</gene>
<sequence length="302" mass="34498">MVQVTTRHKTDCRTCQTTTYGSRSRRWNPPLRAGNRVRPRRPGVLRPRRGVCPLHHREGRAAIRGLSRFPPRRGHNGSRHPRPRLAGPRRRRVRGFSRLRGYQIRARRDRDIPRPGGLGGAIHRSRVRHAPTSSRYTRAHRYHPRCCVRASRRPPGRSGRRNRRGIVRYRGRGVDHRLGSGRFTAGSGGGPRGDDHRHGDGEQRRTVHQASLPPGGQWLSRRNGRRSPDGRSSRLPTAKLRPPGLHCGRGNPVVHARRTTTGSERNRDAERYGGARNRLRDVPGRADADRRRLRDWRAVTEP</sequence>
<feature type="compositionally biased region" description="Basic and acidic residues" evidence="1">
    <location>
        <begin position="192"/>
        <end position="205"/>
    </location>
</feature>
<dbReference type="KEGG" id="hsf:HLASA_1047"/>
<dbReference type="AlphaFoldDB" id="A0A0N7FTM1"/>
<proteinExistence type="predicted"/>
<evidence type="ECO:0000256" key="1">
    <source>
        <dbReference type="SAM" id="MobiDB-lite"/>
    </source>
</evidence>
<feature type="compositionally biased region" description="Basic residues" evidence="1">
    <location>
        <begin position="137"/>
        <end position="171"/>
    </location>
</feature>
<organism evidence="2 3">
    <name type="scientific">Halanaeroarchaeum sulfurireducens</name>
    <dbReference type="NCBI Taxonomy" id="1604004"/>
    <lineage>
        <taxon>Archaea</taxon>
        <taxon>Methanobacteriati</taxon>
        <taxon>Methanobacteriota</taxon>
        <taxon>Stenosarchaea group</taxon>
        <taxon>Halobacteria</taxon>
        <taxon>Halobacteriales</taxon>
        <taxon>Halobacteriaceae</taxon>
        <taxon>Halanaeroarchaeum</taxon>
    </lineage>
</organism>
<evidence type="ECO:0000313" key="3">
    <source>
        <dbReference type="Proteomes" id="UP000060390"/>
    </source>
</evidence>
<feature type="compositionally biased region" description="Basic residues" evidence="1">
    <location>
        <begin position="70"/>
        <end position="93"/>
    </location>
</feature>
<feature type="region of interest" description="Disordered" evidence="1">
    <location>
        <begin position="67"/>
        <end position="93"/>
    </location>
</feature>
<reference evidence="2 3" key="2">
    <citation type="journal article" date="2016" name="Stand. Genomic Sci.">
        <title>Complete genome sequence of 'Halanaeroarchaeum sulfurireducens' M27-SA2, a sulfur-reducing and acetate-oxidizing haloarchaeon from the deep-sea hypersaline anoxic lake Medee.</title>
        <authorList>
            <person name="Messina E."/>
            <person name="Sorokin D.Y."/>
            <person name="Kublanov I.V."/>
            <person name="Toshchakov S."/>
            <person name="Lopatina A."/>
            <person name="Arcadi E."/>
            <person name="Smedile F."/>
            <person name="La Spada G."/>
            <person name="La Cono V."/>
            <person name="Yakimov M.M."/>
        </authorList>
    </citation>
    <scope>NUCLEOTIDE SEQUENCE [LARGE SCALE GENOMIC DNA]</scope>
    <source>
        <strain evidence="2 3">M27-SA2</strain>
    </source>
</reference>
<dbReference type="STRING" id="1604004.HLASA_1047"/>
<name>A0A0N7FTM1_9EURY</name>
<reference evidence="3" key="1">
    <citation type="submission" date="2015-05" db="EMBL/GenBank/DDBJ databases">
        <title>Complete genome sequence of Halanaeroarchaeum sulfurireducens type strain M27-SA2, a sulfate-reducer haloarchaeon from marine anoxic lake Medee.</title>
        <authorList>
            <person name="Messina E."/>
            <person name="Kublanov I.V."/>
            <person name="Toshchakov S."/>
            <person name="Arcadi E."/>
            <person name="La Spada G."/>
            <person name="La Cono V."/>
            <person name="Yakimov M.M."/>
        </authorList>
    </citation>
    <scope>NUCLEOTIDE SEQUENCE [LARGE SCALE GENOMIC DNA]</scope>
    <source>
        <strain evidence="3">M27-SA2</strain>
    </source>
</reference>
<evidence type="ECO:0000313" key="2">
    <source>
        <dbReference type="EMBL" id="ALG81943.1"/>
    </source>
</evidence>
<dbReference type="Proteomes" id="UP000060390">
    <property type="component" value="Chromosome"/>
</dbReference>
<feature type="region of interest" description="Disordered" evidence="1">
    <location>
        <begin position="21"/>
        <end position="50"/>
    </location>
</feature>
<feature type="compositionally biased region" description="Basic residues" evidence="1">
    <location>
        <begin position="35"/>
        <end position="49"/>
    </location>
</feature>
<accession>A0A0N7FTM1</accession>
<feature type="region of interest" description="Disordered" evidence="1">
    <location>
        <begin position="108"/>
        <end position="302"/>
    </location>
</feature>
<feature type="compositionally biased region" description="Basic and acidic residues" evidence="1">
    <location>
        <begin position="264"/>
        <end position="302"/>
    </location>
</feature>
<protein>
    <submittedName>
        <fullName evidence="2">Uncharacterized protein</fullName>
    </submittedName>
</protein>
<dbReference type="EMBL" id="CP011564">
    <property type="protein sequence ID" value="ALG81943.1"/>
    <property type="molecule type" value="Genomic_DNA"/>
</dbReference>